<organism evidence="3 4">
    <name type="scientific">Candidatus Phocaeicola excrementipullorum</name>
    <dbReference type="NCBI Taxonomy" id="2838731"/>
    <lineage>
        <taxon>Bacteria</taxon>
        <taxon>Pseudomonadati</taxon>
        <taxon>Bacteroidota</taxon>
        <taxon>Bacteroidia</taxon>
        <taxon>Bacteroidales</taxon>
        <taxon>Bacteroidaceae</taxon>
        <taxon>Phocaeicola</taxon>
    </lineage>
</organism>
<comment type="caution">
    <text evidence="3">The sequence shown here is derived from an EMBL/GenBank/DDBJ whole genome shotgun (WGS) entry which is preliminary data.</text>
</comment>
<dbReference type="Proteomes" id="UP000784286">
    <property type="component" value="Unassembled WGS sequence"/>
</dbReference>
<evidence type="ECO:0000313" key="3">
    <source>
        <dbReference type="EMBL" id="MBU3857447.1"/>
    </source>
</evidence>
<feature type="signal peptide" evidence="1">
    <location>
        <begin position="1"/>
        <end position="19"/>
    </location>
</feature>
<evidence type="ECO:0000313" key="4">
    <source>
        <dbReference type="Proteomes" id="UP000784286"/>
    </source>
</evidence>
<evidence type="ECO:0000259" key="2">
    <source>
        <dbReference type="Pfam" id="PF10988"/>
    </source>
</evidence>
<reference evidence="3" key="2">
    <citation type="submission" date="2021-04" db="EMBL/GenBank/DDBJ databases">
        <authorList>
            <person name="Gilroy R."/>
        </authorList>
    </citation>
    <scope>NUCLEOTIDE SEQUENCE</scope>
    <source>
        <strain evidence="3">8470</strain>
    </source>
</reference>
<gene>
    <name evidence="3" type="ORF">H9928_13115</name>
</gene>
<sequence length="163" mass="17852">MKKTALLLAGLGFCLLGHAEEPARNFYFAGYKIVLIPSDTFRVEVENPDLGIQEMKDGTLSFTLKDASGPMPKDVVRIYTNDVRRISMIYSELIADQPFAVDSLSLSLASGSKGRVNVKTKYLQVSAGAGSRLRVEGETDVFDCTQQGNSKVSTANLKVEKHF</sequence>
<proteinExistence type="predicted"/>
<dbReference type="AlphaFoldDB" id="A0A948TPR6"/>
<dbReference type="Pfam" id="PF10988">
    <property type="entry name" value="DUF2807"/>
    <property type="match status" value="1"/>
</dbReference>
<evidence type="ECO:0000256" key="1">
    <source>
        <dbReference type="SAM" id="SignalP"/>
    </source>
</evidence>
<protein>
    <submittedName>
        <fullName evidence="3">DUF2807 domain-containing protein</fullName>
    </submittedName>
</protein>
<dbReference type="InterPro" id="IPR021255">
    <property type="entry name" value="DUF2807"/>
</dbReference>
<feature type="chain" id="PRO_5037647680" evidence="1">
    <location>
        <begin position="20"/>
        <end position="163"/>
    </location>
</feature>
<name>A0A948TPR6_9BACT</name>
<dbReference type="Gene3D" id="2.160.20.120">
    <property type="match status" value="1"/>
</dbReference>
<accession>A0A948TPR6</accession>
<reference evidence="3" key="1">
    <citation type="journal article" date="2021" name="PeerJ">
        <title>Extensive microbial diversity within the chicken gut microbiome revealed by metagenomics and culture.</title>
        <authorList>
            <person name="Gilroy R."/>
            <person name="Ravi A."/>
            <person name="Getino M."/>
            <person name="Pursley I."/>
            <person name="Horton D.L."/>
            <person name="Alikhan N.F."/>
            <person name="Baker D."/>
            <person name="Gharbi K."/>
            <person name="Hall N."/>
            <person name="Watson M."/>
            <person name="Adriaenssens E.M."/>
            <person name="Foster-Nyarko E."/>
            <person name="Jarju S."/>
            <person name="Secka A."/>
            <person name="Antonio M."/>
            <person name="Oren A."/>
            <person name="Chaudhuri R.R."/>
            <person name="La Ragione R."/>
            <person name="Hildebrand F."/>
            <person name="Pallen M.J."/>
        </authorList>
    </citation>
    <scope>NUCLEOTIDE SEQUENCE</scope>
    <source>
        <strain evidence="3">8470</strain>
    </source>
</reference>
<keyword evidence="1" id="KW-0732">Signal</keyword>
<feature type="domain" description="Putative auto-transporter adhesin head GIN" evidence="2">
    <location>
        <begin position="30"/>
        <end position="161"/>
    </location>
</feature>
<dbReference type="EMBL" id="JAHLFJ010000123">
    <property type="protein sequence ID" value="MBU3857447.1"/>
    <property type="molecule type" value="Genomic_DNA"/>
</dbReference>